<feature type="chain" id="PRO_5042486126" description="Group-specific protein" evidence="1">
    <location>
        <begin position="28"/>
        <end position="209"/>
    </location>
</feature>
<dbReference type="EMBL" id="NUTL01000217">
    <property type="protein sequence ID" value="PHE84964.1"/>
    <property type="molecule type" value="Genomic_DNA"/>
</dbReference>
<dbReference type="Proteomes" id="UP001248134">
    <property type="component" value="Unassembled WGS sequence"/>
</dbReference>
<evidence type="ECO:0000313" key="5">
    <source>
        <dbReference type="Proteomes" id="UP001248134"/>
    </source>
</evidence>
<keyword evidence="1" id="KW-0732">Signal</keyword>
<gene>
    <name evidence="3" type="ORF">COF81_29825</name>
    <name evidence="2" type="ORF">FOS08_25125</name>
</gene>
<sequence length="209" mass="23229">MFKKLVVGALAAGFALTGGLGTVSASAEEDYTIKSFEYLTVDEQSVDSLAKVNNKSNEDIKITMVLPKQNNKGDWLAYGFTSRETLEAFIKKDKQRFKNVIQPQLKNVIKPLGSGPESTDFYEHINKGGQYIYWSSGFTNLSSGWNDRISSLSTASPSASYSTTLWEHTSSQGYGQGVMFRHYEWYGKTANMAADWNDRASAIEITMNP</sequence>
<reference evidence="3 4" key="1">
    <citation type="submission" date="2017-09" db="EMBL/GenBank/DDBJ databases">
        <title>Large-scale bioinformatics analysis of Bacillus genomes uncovers conserved roles of natural products in bacterial physiology.</title>
        <authorList>
            <consortium name="Agbiome Team Llc"/>
            <person name="Bleich R.M."/>
            <person name="Grubbs K.J."/>
            <person name="Santa Maria K.C."/>
            <person name="Allen S.E."/>
            <person name="Farag S."/>
            <person name="Shank E.A."/>
            <person name="Bowers A."/>
        </authorList>
    </citation>
    <scope>NUCLEOTIDE SEQUENCE [LARGE SCALE GENOMIC DNA]</scope>
    <source>
        <strain evidence="3 4">AFS037265</strain>
    </source>
</reference>
<name>A0AAJ1Z7T3_9BACI</name>
<dbReference type="InterPro" id="IPR011024">
    <property type="entry name" value="G_crystallin-like"/>
</dbReference>
<evidence type="ECO:0000313" key="4">
    <source>
        <dbReference type="Proteomes" id="UP000221918"/>
    </source>
</evidence>
<dbReference type="Gene3D" id="2.60.20.10">
    <property type="entry name" value="Crystallins"/>
    <property type="match status" value="1"/>
</dbReference>
<evidence type="ECO:0000256" key="1">
    <source>
        <dbReference type="SAM" id="SignalP"/>
    </source>
</evidence>
<comment type="caution">
    <text evidence="2">The sequence shown here is derived from an EMBL/GenBank/DDBJ whole genome shotgun (WGS) entry which is preliminary data.</text>
</comment>
<dbReference type="SUPFAM" id="SSF49695">
    <property type="entry name" value="gamma-Crystallin-like"/>
    <property type="match status" value="1"/>
</dbReference>
<evidence type="ECO:0008006" key="6">
    <source>
        <dbReference type="Google" id="ProtNLM"/>
    </source>
</evidence>
<organism evidence="2 5">
    <name type="scientific">Bacillus pseudomycoides</name>
    <dbReference type="NCBI Taxonomy" id="64104"/>
    <lineage>
        <taxon>Bacteria</taxon>
        <taxon>Bacillati</taxon>
        <taxon>Bacillota</taxon>
        <taxon>Bacilli</taxon>
        <taxon>Bacillales</taxon>
        <taxon>Bacillaceae</taxon>
        <taxon>Bacillus</taxon>
        <taxon>Bacillus cereus group</taxon>
    </lineage>
</organism>
<dbReference type="Proteomes" id="UP000221918">
    <property type="component" value="Unassembled WGS sequence"/>
</dbReference>
<dbReference type="RefSeq" id="WP_003203095.1">
    <property type="nucleotide sequence ID" value="NZ_CM000743.1"/>
</dbReference>
<accession>A0AAJ1Z7T3</accession>
<evidence type="ECO:0000313" key="3">
    <source>
        <dbReference type="EMBL" id="PHE84964.1"/>
    </source>
</evidence>
<dbReference type="EMBL" id="VLYX01000047">
    <property type="protein sequence ID" value="MDR4329047.1"/>
    <property type="molecule type" value="Genomic_DNA"/>
</dbReference>
<feature type="signal peptide" evidence="1">
    <location>
        <begin position="1"/>
        <end position="27"/>
    </location>
</feature>
<dbReference type="AlphaFoldDB" id="A0AAJ1Z7T3"/>
<evidence type="ECO:0000313" key="2">
    <source>
        <dbReference type="EMBL" id="MDR4329047.1"/>
    </source>
</evidence>
<proteinExistence type="predicted"/>
<reference evidence="2" key="2">
    <citation type="submission" date="2019-07" db="EMBL/GenBank/DDBJ databases">
        <title>Phylogenomic Reclassification of ATCC Bacillus Strains and Various Taxa within the Genus Bacillus.</title>
        <authorList>
            <person name="Riojas M.A."/>
            <person name="Frank A.M."/>
            <person name="Fenn S.L."/>
            <person name="King S.P."/>
            <person name="Brower S.M."/>
            <person name="Hazbon M.H."/>
        </authorList>
    </citation>
    <scope>NUCLEOTIDE SEQUENCE</scope>
    <source>
        <strain evidence="2">NR-12239</strain>
    </source>
</reference>
<protein>
    <recommendedName>
        <fullName evidence="6">Group-specific protein</fullName>
    </recommendedName>
</protein>